<dbReference type="InterPro" id="IPR033985">
    <property type="entry name" value="SusD-like_N"/>
</dbReference>
<dbReference type="eggNOG" id="COG0457">
    <property type="taxonomic scope" value="Bacteria"/>
</dbReference>
<dbReference type="InterPro" id="IPR012944">
    <property type="entry name" value="SusD_RagB_dom"/>
</dbReference>
<dbReference type="InterPro" id="IPR011990">
    <property type="entry name" value="TPR-like_helical_dom_sf"/>
</dbReference>
<dbReference type="SUPFAM" id="SSF48452">
    <property type="entry name" value="TPR-like"/>
    <property type="match status" value="1"/>
</dbReference>
<keyword evidence="4" id="KW-0472">Membrane</keyword>
<keyword evidence="5" id="KW-0998">Cell outer membrane</keyword>
<evidence type="ECO:0000259" key="6">
    <source>
        <dbReference type="Pfam" id="PF07980"/>
    </source>
</evidence>
<dbReference type="Gene3D" id="1.25.40.390">
    <property type="match status" value="1"/>
</dbReference>
<comment type="subcellular location">
    <subcellularLocation>
        <location evidence="1">Cell outer membrane</location>
    </subcellularLocation>
</comment>
<evidence type="ECO:0000313" key="9">
    <source>
        <dbReference type="Proteomes" id="UP000027442"/>
    </source>
</evidence>
<protein>
    <submittedName>
        <fullName evidence="8">SusD family protein</fullName>
    </submittedName>
</protein>
<dbReference type="AlphaFoldDB" id="A0A069QF28"/>
<accession>A0A069QF28</accession>
<evidence type="ECO:0000256" key="4">
    <source>
        <dbReference type="ARBA" id="ARBA00023136"/>
    </source>
</evidence>
<dbReference type="Pfam" id="PF07980">
    <property type="entry name" value="SusD_RagB"/>
    <property type="match status" value="1"/>
</dbReference>
<reference evidence="8 9" key="1">
    <citation type="submission" date="2013-08" db="EMBL/GenBank/DDBJ databases">
        <authorList>
            <person name="Weinstock G."/>
            <person name="Sodergren E."/>
            <person name="Wylie T."/>
            <person name="Fulton L."/>
            <person name="Fulton R."/>
            <person name="Fronick C."/>
            <person name="O'Laughlin M."/>
            <person name="Godfrey J."/>
            <person name="Miner T."/>
            <person name="Herter B."/>
            <person name="Appelbaum E."/>
            <person name="Cordes M."/>
            <person name="Lek S."/>
            <person name="Wollam A."/>
            <person name="Pepin K.H."/>
            <person name="Palsikar V.B."/>
            <person name="Mitreva M."/>
            <person name="Wilson R.K."/>
        </authorList>
    </citation>
    <scope>NUCLEOTIDE SEQUENCE [LARGE SCALE GENOMIC DNA]</scope>
    <source>
        <strain evidence="8 9">ATCC 15930</strain>
    </source>
</reference>
<evidence type="ECO:0000256" key="1">
    <source>
        <dbReference type="ARBA" id="ARBA00004442"/>
    </source>
</evidence>
<organism evidence="8 9">
    <name type="scientific">Hoylesella loescheii DSM 19665 = JCM 12249 = ATCC 15930</name>
    <dbReference type="NCBI Taxonomy" id="1122985"/>
    <lineage>
        <taxon>Bacteria</taxon>
        <taxon>Pseudomonadati</taxon>
        <taxon>Bacteroidota</taxon>
        <taxon>Bacteroidia</taxon>
        <taxon>Bacteroidales</taxon>
        <taxon>Prevotellaceae</taxon>
        <taxon>Hoylesella</taxon>
    </lineage>
</organism>
<gene>
    <name evidence="8" type="ORF">HMPREF1991_02636</name>
</gene>
<dbReference type="PATRIC" id="fig|1122985.7.peg.2730"/>
<evidence type="ECO:0000259" key="7">
    <source>
        <dbReference type="Pfam" id="PF14322"/>
    </source>
</evidence>
<evidence type="ECO:0000256" key="2">
    <source>
        <dbReference type="ARBA" id="ARBA00006275"/>
    </source>
</evidence>
<proteinExistence type="inferred from homology"/>
<name>A0A069QF28_HOYLO</name>
<dbReference type="Proteomes" id="UP000027442">
    <property type="component" value="Unassembled WGS sequence"/>
</dbReference>
<dbReference type="HOGENOM" id="CLU_015553_0_1_10"/>
<feature type="domain" description="SusD-like N-terminal" evidence="7">
    <location>
        <begin position="114"/>
        <end position="227"/>
    </location>
</feature>
<keyword evidence="9" id="KW-1185">Reference proteome</keyword>
<feature type="domain" description="RagB/SusD" evidence="6">
    <location>
        <begin position="314"/>
        <end position="617"/>
    </location>
</feature>
<sequence>MKLKIFSFIAVCTLACSGCNDVLDRPSLTSAEDPEYWANENNVRLYANAFYPNFFPGYGVGYGVTAYTPNNNYNFNDDAVLKGTQPQFSKVVPSSKGTTALSLDWESQFTGPTWNFAWVRKANVMKDRITQLMSDKLTDEQFRHWLGIARFFHALEYARLVNVFGDVPYYNHEIHRDELNEIYKDRTPRNEVMDSVFSDFKYAMQNVRLNDGAQNVNRYVVAAFVSRWALFEGSWQKYYYQDNERAKTCFKLATEAAQMVIDSGKYGIATDFRSLFGSTNLSDSKDCILYRKYDAEQGVTHCVASYCLPSNPTDLGPNLDLIKAFICNDGKDWNSTTMAAAKDFRLDSLIKTRDPRFEATFYHKTTENAKSCGLYVTKFIPRSALSYLNIEGGTPAPEFQGDKNVTGYPVMRYAEVLLNWIEAKAELATLGEAAVTQADIDLSINAIRKRPLDAEAVQRHVTQTAPMKLDQLNNDPKRDADVPQLIWEIRRERRMEFAFEFSRVIDLRRWKKLNYMDTDANPDLLLGTWVDFPSELPKVLNDKAIGGFRVLNAAGKLVTFDGKNASQMKGFFYPKETIGRLPFLNLPNVNPYLSPIGYNDIKKYAERGYHLSQTKGWPEGY</sequence>
<evidence type="ECO:0000256" key="3">
    <source>
        <dbReference type="ARBA" id="ARBA00022729"/>
    </source>
</evidence>
<dbReference type="Pfam" id="PF14322">
    <property type="entry name" value="SusD-like_3"/>
    <property type="match status" value="1"/>
</dbReference>
<dbReference type="EMBL" id="JNGW01000116">
    <property type="protein sequence ID" value="KDR51272.1"/>
    <property type="molecule type" value="Genomic_DNA"/>
</dbReference>
<evidence type="ECO:0000256" key="5">
    <source>
        <dbReference type="ARBA" id="ARBA00023237"/>
    </source>
</evidence>
<dbReference type="RefSeq" id="WP_026292546.1">
    <property type="nucleotide sequence ID" value="NZ_KB899219.1"/>
</dbReference>
<comment type="similarity">
    <text evidence="2">Belongs to the SusD family.</text>
</comment>
<evidence type="ECO:0000313" key="8">
    <source>
        <dbReference type="EMBL" id="KDR51272.1"/>
    </source>
</evidence>
<comment type="caution">
    <text evidence="8">The sequence shown here is derived from an EMBL/GenBank/DDBJ whole genome shotgun (WGS) entry which is preliminary data.</text>
</comment>
<keyword evidence="3" id="KW-0732">Signal</keyword>
<dbReference type="GO" id="GO:0009279">
    <property type="term" value="C:cell outer membrane"/>
    <property type="evidence" value="ECO:0007669"/>
    <property type="project" value="UniProtKB-SubCell"/>
</dbReference>